<organism evidence="3">
    <name type="scientific">Solibacter usitatus (strain Ellin6076)</name>
    <dbReference type="NCBI Taxonomy" id="234267"/>
    <lineage>
        <taxon>Bacteria</taxon>
        <taxon>Pseudomonadati</taxon>
        <taxon>Acidobacteriota</taxon>
        <taxon>Terriglobia</taxon>
        <taxon>Bryobacterales</taxon>
        <taxon>Solibacteraceae</taxon>
        <taxon>Candidatus Solibacter</taxon>
    </lineage>
</organism>
<feature type="region of interest" description="Disordered" evidence="1">
    <location>
        <begin position="144"/>
        <end position="165"/>
    </location>
</feature>
<dbReference type="HOGENOM" id="CLU_1609706_0_0_0"/>
<feature type="transmembrane region" description="Helical" evidence="2">
    <location>
        <begin position="101"/>
        <end position="122"/>
    </location>
</feature>
<keyword evidence="2" id="KW-0812">Transmembrane</keyword>
<dbReference type="KEGG" id="sus:Acid_3499"/>
<reference evidence="3" key="1">
    <citation type="submission" date="2006-10" db="EMBL/GenBank/DDBJ databases">
        <title>Complete sequence of Solibacter usitatus Ellin6076.</title>
        <authorList>
            <consortium name="US DOE Joint Genome Institute"/>
            <person name="Copeland A."/>
            <person name="Lucas S."/>
            <person name="Lapidus A."/>
            <person name="Barry K."/>
            <person name="Detter J.C."/>
            <person name="Glavina del Rio T."/>
            <person name="Hammon N."/>
            <person name="Israni S."/>
            <person name="Dalin E."/>
            <person name="Tice H."/>
            <person name="Pitluck S."/>
            <person name="Thompson L.S."/>
            <person name="Brettin T."/>
            <person name="Bruce D."/>
            <person name="Han C."/>
            <person name="Tapia R."/>
            <person name="Gilna P."/>
            <person name="Schmutz J."/>
            <person name="Larimer F."/>
            <person name="Land M."/>
            <person name="Hauser L."/>
            <person name="Kyrpides N."/>
            <person name="Mikhailova N."/>
            <person name="Janssen P.H."/>
            <person name="Kuske C.R."/>
            <person name="Richardson P."/>
        </authorList>
    </citation>
    <scope>NUCLEOTIDE SEQUENCE</scope>
    <source>
        <strain evidence="3">Ellin6076</strain>
    </source>
</reference>
<accession>Q021B7</accession>
<dbReference type="OrthoDB" id="1495494at2"/>
<dbReference type="InParanoid" id="Q021B7"/>
<evidence type="ECO:0000313" key="3">
    <source>
        <dbReference type="EMBL" id="ABJ84472.1"/>
    </source>
</evidence>
<keyword evidence="2" id="KW-0472">Membrane</keyword>
<dbReference type="STRING" id="234267.Acid_3499"/>
<feature type="transmembrane region" description="Helical" evidence="2">
    <location>
        <begin position="53"/>
        <end position="76"/>
    </location>
</feature>
<name>Q021B7_SOLUE</name>
<keyword evidence="2" id="KW-1133">Transmembrane helix</keyword>
<dbReference type="AlphaFoldDB" id="Q021B7"/>
<gene>
    <name evidence="3" type="ordered locus">Acid_3499</name>
</gene>
<dbReference type="EMBL" id="CP000473">
    <property type="protein sequence ID" value="ABJ84472.1"/>
    <property type="molecule type" value="Genomic_DNA"/>
</dbReference>
<evidence type="ECO:0000256" key="2">
    <source>
        <dbReference type="SAM" id="Phobius"/>
    </source>
</evidence>
<evidence type="ECO:0000256" key="1">
    <source>
        <dbReference type="SAM" id="MobiDB-lite"/>
    </source>
</evidence>
<protein>
    <submittedName>
        <fullName evidence="3">Uncharacterized protein</fullName>
    </submittedName>
</protein>
<sequence length="165" mass="17457">MGLVQPPTPPGPDARKQAIDFAADATKQLITVAAGIVTATVIFSKDLAPAGRYWALAAWIALTLSVLGGLAVLFIMTGKLKRFASDATPPILDRQVNDASLFQWSFFLGGMVLMMVFGFIAAGTRQVAPDTRPLAVTCIVPAPPAPLQPKDIPGQSTSKKRPKSK</sequence>
<proteinExistence type="predicted"/>